<evidence type="ECO:0000313" key="2">
    <source>
        <dbReference type="EMBL" id="PAA69296.1"/>
    </source>
</evidence>
<comment type="caution">
    <text evidence="2">The sequence shown here is derived from an EMBL/GenBank/DDBJ whole genome shotgun (WGS) entry which is preliminary data.</text>
</comment>
<dbReference type="Proteomes" id="UP000215902">
    <property type="component" value="Unassembled WGS sequence"/>
</dbReference>
<feature type="compositionally biased region" description="Low complexity" evidence="1">
    <location>
        <begin position="41"/>
        <end position="52"/>
    </location>
</feature>
<name>A0A267F6C1_9PLAT</name>
<proteinExistence type="predicted"/>
<feature type="non-terminal residue" evidence="2">
    <location>
        <position position="1"/>
    </location>
</feature>
<evidence type="ECO:0000313" key="3">
    <source>
        <dbReference type="Proteomes" id="UP000215902"/>
    </source>
</evidence>
<reference evidence="2 3" key="1">
    <citation type="submission" date="2017-06" db="EMBL/GenBank/DDBJ databases">
        <title>A platform for efficient transgenesis in Macrostomum lignano, a flatworm model organism for stem cell research.</title>
        <authorList>
            <person name="Berezikov E."/>
        </authorList>
    </citation>
    <scope>NUCLEOTIDE SEQUENCE [LARGE SCALE GENOMIC DNA]</scope>
    <source>
        <strain evidence="2">DV1</strain>
        <tissue evidence="2">Whole organism</tissue>
    </source>
</reference>
<keyword evidence="3" id="KW-1185">Reference proteome</keyword>
<evidence type="ECO:0000256" key="1">
    <source>
        <dbReference type="SAM" id="MobiDB-lite"/>
    </source>
</evidence>
<feature type="region of interest" description="Disordered" evidence="1">
    <location>
        <begin position="25"/>
        <end position="68"/>
    </location>
</feature>
<accession>A0A267F6C1</accession>
<dbReference type="AlphaFoldDB" id="A0A267F6C1"/>
<dbReference type="EMBL" id="NIVC01001334">
    <property type="protein sequence ID" value="PAA69296.1"/>
    <property type="molecule type" value="Genomic_DNA"/>
</dbReference>
<organism evidence="2 3">
    <name type="scientific">Macrostomum lignano</name>
    <dbReference type="NCBI Taxonomy" id="282301"/>
    <lineage>
        <taxon>Eukaryota</taxon>
        <taxon>Metazoa</taxon>
        <taxon>Spiralia</taxon>
        <taxon>Lophotrochozoa</taxon>
        <taxon>Platyhelminthes</taxon>
        <taxon>Rhabditophora</taxon>
        <taxon>Macrostomorpha</taxon>
        <taxon>Macrostomida</taxon>
        <taxon>Macrostomidae</taxon>
        <taxon>Macrostomum</taxon>
    </lineage>
</organism>
<sequence>SFKQLVSNSNKEACSLWLRQLANMPKAKSGKKSTGKKADAAADAPQTADSAALTAESPIPPATPQSRLAGYTRIDAAIDSTHTLGQALEKYGFDKEK</sequence>
<protein>
    <submittedName>
        <fullName evidence="2">Uncharacterized protein</fullName>
    </submittedName>
</protein>
<gene>
    <name evidence="2" type="ORF">BOX15_Mlig005298g1</name>
</gene>